<keyword evidence="3" id="KW-1185">Reference proteome</keyword>
<comment type="caution">
    <text evidence="2">The sequence shown here is derived from an EMBL/GenBank/DDBJ whole genome shotgun (WGS) entry which is preliminary data.</text>
</comment>
<proteinExistence type="predicted"/>
<feature type="region of interest" description="Disordered" evidence="1">
    <location>
        <begin position="1"/>
        <end position="22"/>
    </location>
</feature>
<evidence type="ECO:0000256" key="1">
    <source>
        <dbReference type="SAM" id="MobiDB-lite"/>
    </source>
</evidence>
<dbReference type="Proteomes" id="UP000240317">
    <property type="component" value="Unassembled WGS sequence"/>
</dbReference>
<name>A0A2T3W9M3_9DEIO</name>
<dbReference type="AlphaFoldDB" id="A0A2T3W9M3"/>
<dbReference type="EMBL" id="PYSV01000005">
    <property type="protein sequence ID" value="PTA68522.1"/>
    <property type="molecule type" value="Genomic_DNA"/>
</dbReference>
<accession>A0A2T3W9M3</accession>
<sequence length="298" mass="31879">MPLCSGQNRGAMARVKTKDERQTTSPFAAFDALMATAAVDSGAQALQGSGTDPDTMNAALTGALVQALRRWGLGLHHLRFEARLTEGGQDIALLEGGRPTALVSEGPAALARTLEAMGAADERGLSLWGVLGDGHRVPGDTPFARLRVLIEDARDFETEWSPARAGAFTRTWRAGDTLFVEVARPASPQAALSDAAWDVITSIKDRTFQRELMQRSEEAGMLGALLGARHASARANLAALPEAHFSVQATVHTLQGPQARNPEDYRAAVRQATEELDALQAQVTRQLAEVLRHGLKSS</sequence>
<reference evidence="2 3" key="1">
    <citation type="submission" date="2018-03" db="EMBL/GenBank/DDBJ databases">
        <title>Draft genome of Deinococcus sp. OD32.</title>
        <authorList>
            <person name="Wang X.-P."/>
            <person name="Du Z.-J."/>
        </authorList>
    </citation>
    <scope>NUCLEOTIDE SEQUENCE [LARGE SCALE GENOMIC DNA]</scope>
    <source>
        <strain evidence="2 3">OD32</strain>
    </source>
</reference>
<evidence type="ECO:0000313" key="2">
    <source>
        <dbReference type="EMBL" id="PTA68522.1"/>
    </source>
</evidence>
<protein>
    <submittedName>
        <fullName evidence="2">DNA repair protein</fullName>
    </submittedName>
</protein>
<dbReference type="OrthoDB" id="62065at2"/>
<evidence type="ECO:0000313" key="3">
    <source>
        <dbReference type="Proteomes" id="UP000240317"/>
    </source>
</evidence>
<gene>
    <name evidence="2" type="ORF">C8263_06905</name>
</gene>
<organism evidence="2 3">
    <name type="scientific">Deinococcus arcticus</name>
    <dbReference type="NCBI Taxonomy" id="2136176"/>
    <lineage>
        <taxon>Bacteria</taxon>
        <taxon>Thermotogati</taxon>
        <taxon>Deinococcota</taxon>
        <taxon>Deinococci</taxon>
        <taxon>Deinococcales</taxon>
        <taxon>Deinococcaceae</taxon>
        <taxon>Deinococcus</taxon>
    </lineage>
</organism>